<organism evidence="2 3">
    <name type="scientific">Clostridium beijerinckii</name>
    <name type="common">Clostridium MP</name>
    <dbReference type="NCBI Taxonomy" id="1520"/>
    <lineage>
        <taxon>Bacteria</taxon>
        <taxon>Bacillati</taxon>
        <taxon>Bacillota</taxon>
        <taxon>Clostridia</taxon>
        <taxon>Eubacteriales</taxon>
        <taxon>Clostridiaceae</taxon>
        <taxon>Clostridium</taxon>
    </lineage>
</organism>
<accession>A0A9Q5CTI3</accession>
<dbReference type="GO" id="GO:0006598">
    <property type="term" value="P:polyamine catabolic process"/>
    <property type="evidence" value="ECO:0007669"/>
    <property type="project" value="TreeGrafter"/>
</dbReference>
<proteinExistence type="predicted"/>
<dbReference type="GO" id="GO:0033969">
    <property type="term" value="F:gamma-glutamyl-gamma-aminobutyrate hydrolase activity"/>
    <property type="evidence" value="ECO:0007669"/>
    <property type="project" value="TreeGrafter"/>
</dbReference>
<dbReference type="SUPFAM" id="SSF52317">
    <property type="entry name" value="Class I glutamine amidotransferase-like"/>
    <property type="match status" value="1"/>
</dbReference>
<dbReference type="GO" id="GO:0005829">
    <property type="term" value="C:cytosol"/>
    <property type="evidence" value="ECO:0007669"/>
    <property type="project" value="TreeGrafter"/>
</dbReference>
<name>A0A9Q5CTI3_CLOBE</name>
<protein>
    <submittedName>
        <fullName evidence="2">Glutamine amidotransferase</fullName>
    </submittedName>
</protein>
<dbReference type="AlphaFoldDB" id="A0A9Q5CTI3"/>
<dbReference type="PANTHER" id="PTHR43235">
    <property type="entry name" value="GLUTAMINE AMIDOTRANSFERASE PB2B2.05-RELATED"/>
    <property type="match status" value="1"/>
</dbReference>
<dbReference type="Pfam" id="PF00117">
    <property type="entry name" value="GATase"/>
    <property type="match status" value="1"/>
</dbReference>
<keyword evidence="2" id="KW-0315">Glutamine amidotransferase</keyword>
<evidence type="ECO:0000313" key="2">
    <source>
        <dbReference type="EMBL" id="NRV09845.1"/>
    </source>
</evidence>
<evidence type="ECO:0000259" key="1">
    <source>
        <dbReference type="Pfam" id="PF00117"/>
    </source>
</evidence>
<dbReference type="PANTHER" id="PTHR43235:SF1">
    <property type="entry name" value="GLUTAMINE AMIDOTRANSFERASE PB2B2.05-RELATED"/>
    <property type="match status" value="1"/>
</dbReference>
<dbReference type="RefSeq" id="WP_077309166.1">
    <property type="nucleotide sequence ID" value="NZ_CP016090.1"/>
</dbReference>
<sequence>MKLIGVTQRVEIIQEYSEKRDSLDQKWFEFLNKCDLIPILLPNNLEAARNMINSLKIEGILLTGGNNLAKCGGDAYERDELEKFCVNFSIKNNIPVLGVCRGMQFIQDYFGLSLELVKGHIARKQKIIFYNKEEVVNSFHNWGCRETNDELVVVGNSEDGVIKAVKHVKYRILGIMWHPERINPFAKRDIKIFKEFFGVE</sequence>
<evidence type="ECO:0000313" key="3">
    <source>
        <dbReference type="Proteomes" id="UP000821656"/>
    </source>
</evidence>
<dbReference type="Proteomes" id="UP000821656">
    <property type="component" value="Unassembled WGS sequence"/>
</dbReference>
<dbReference type="InterPro" id="IPR029062">
    <property type="entry name" value="Class_I_gatase-like"/>
</dbReference>
<dbReference type="InterPro" id="IPR017926">
    <property type="entry name" value="GATASE"/>
</dbReference>
<gene>
    <name evidence="2" type="ORF">DFH45_002808</name>
</gene>
<dbReference type="PROSITE" id="PS51273">
    <property type="entry name" value="GATASE_TYPE_1"/>
    <property type="match status" value="1"/>
</dbReference>
<dbReference type="InterPro" id="IPR044668">
    <property type="entry name" value="PuuD-like"/>
</dbReference>
<dbReference type="EMBL" id="JABSXK010000001">
    <property type="protein sequence ID" value="NRV09845.1"/>
    <property type="molecule type" value="Genomic_DNA"/>
</dbReference>
<comment type="caution">
    <text evidence="2">The sequence shown here is derived from an EMBL/GenBank/DDBJ whole genome shotgun (WGS) entry which is preliminary data.</text>
</comment>
<reference evidence="2" key="1">
    <citation type="submission" date="2020-05" db="EMBL/GenBank/DDBJ databases">
        <title>Genomic insights into acetone-butanol-ethanol (ABE) fermentation by sequencing solventogenic clostridia strains.</title>
        <authorList>
            <person name="Brown S."/>
        </authorList>
    </citation>
    <scope>NUCLEOTIDE SEQUENCE</scope>
    <source>
        <strain evidence="2">DJ126</strain>
    </source>
</reference>
<feature type="domain" description="Glutamine amidotransferase" evidence="1">
    <location>
        <begin position="31"/>
        <end position="183"/>
    </location>
</feature>
<dbReference type="Gene3D" id="3.40.50.880">
    <property type="match status" value="1"/>
</dbReference>